<keyword evidence="1" id="KW-0489">Methyltransferase</keyword>
<accession>A0A9W7LAJ6</accession>
<dbReference type="Gene3D" id="3.40.50.150">
    <property type="entry name" value="Vaccinia Virus protein VP39"/>
    <property type="match status" value="1"/>
</dbReference>
<evidence type="ECO:0000313" key="5">
    <source>
        <dbReference type="EMBL" id="GMI43415.1"/>
    </source>
</evidence>
<keyword evidence="6" id="KW-1185">Reference proteome</keyword>
<sequence>MTSSSIVRYAVQGLASIALARLVIDGSSSDSYLSKMQGGFNNQGLSLLGEAAHAALQEYEEIEAGKYSFPFNYDIRHPDQRISGSLSRALPYFGEAVSTLRRRSQSAAGSEPEIETWLKGDAYPSYYGNSFHYQSDGWMSSSSANIYETSTQTLFLGRQDFMQKTALSSISSFYDKNKSTSPSPRPLKVLEIGCGTGRFSVYLRDSVNSMTGADSLDLTLVDLSPFYLQKARKNHRDYESFKRRTSRKSVPDAKVTYVQGNGEELDSLTSEEGYDIVICMYMFHELPPSARANVAKSMSRLTKEGGLAVFTDSIQKGDRPVLDDSIGAFKSFNEPFYDTYIEEDVGALFEENGMEREEKWLSSVTKTLTFTKK</sequence>
<dbReference type="PANTHER" id="PTHR43464">
    <property type="entry name" value="METHYLTRANSFERASE"/>
    <property type="match status" value="1"/>
</dbReference>
<dbReference type="SUPFAM" id="SSF53335">
    <property type="entry name" value="S-adenosyl-L-methionine-dependent methyltransferases"/>
    <property type="match status" value="1"/>
</dbReference>
<evidence type="ECO:0000259" key="4">
    <source>
        <dbReference type="Pfam" id="PF13649"/>
    </source>
</evidence>
<organism evidence="5 6">
    <name type="scientific">Triparma columacea</name>
    <dbReference type="NCBI Taxonomy" id="722753"/>
    <lineage>
        <taxon>Eukaryota</taxon>
        <taxon>Sar</taxon>
        <taxon>Stramenopiles</taxon>
        <taxon>Ochrophyta</taxon>
        <taxon>Bolidophyceae</taxon>
        <taxon>Parmales</taxon>
        <taxon>Triparmaceae</taxon>
        <taxon>Triparma</taxon>
    </lineage>
</organism>
<keyword evidence="2" id="KW-0808">Transferase</keyword>
<feature type="domain" description="Methyltransferase" evidence="4">
    <location>
        <begin position="189"/>
        <end position="306"/>
    </location>
</feature>
<evidence type="ECO:0000256" key="2">
    <source>
        <dbReference type="ARBA" id="ARBA00022679"/>
    </source>
</evidence>
<comment type="caution">
    <text evidence="5">The sequence shown here is derived from an EMBL/GenBank/DDBJ whole genome shotgun (WGS) entry which is preliminary data.</text>
</comment>
<proteinExistence type="predicted"/>
<reference evidence="6" key="1">
    <citation type="journal article" date="2023" name="Commun. Biol.">
        <title>Genome analysis of Parmales, the sister group of diatoms, reveals the evolutionary specialization of diatoms from phago-mixotrophs to photoautotrophs.</title>
        <authorList>
            <person name="Ban H."/>
            <person name="Sato S."/>
            <person name="Yoshikawa S."/>
            <person name="Yamada K."/>
            <person name="Nakamura Y."/>
            <person name="Ichinomiya M."/>
            <person name="Sato N."/>
            <person name="Blanc-Mathieu R."/>
            <person name="Endo H."/>
            <person name="Kuwata A."/>
            <person name="Ogata H."/>
        </authorList>
    </citation>
    <scope>NUCLEOTIDE SEQUENCE [LARGE SCALE GENOMIC DNA]</scope>
</reference>
<name>A0A9W7LAJ6_9STRA</name>
<dbReference type="GO" id="GO:0032259">
    <property type="term" value="P:methylation"/>
    <property type="evidence" value="ECO:0007669"/>
    <property type="project" value="UniProtKB-KW"/>
</dbReference>
<evidence type="ECO:0000256" key="1">
    <source>
        <dbReference type="ARBA" id="ARBA00022603"/>
    </source>
</evidence>
<dbReference type="CDD" id="cd02440">
    <property type="entry name" value="AdoMet_MTases"/>
    <property type="match status" value="1"/>
</dbReference>
<dbReference type="OrthoDB" id="3647at2759"/>
<dbReference type="Proteomes" id="UP001165065">
    <property type="component" value="Unassembled WGS sequence"/>
</dbReference>
<dbReference type="GO" id="GO:0008168">
    <property type="term" value="F:methyltransferase activity"/>
    <property type="evidence" value="ECO:0007669"/>
    <property type="project" value="UniProtKB-KW"/>
</dbReference>
<dbReference type="EMBL" id="BRYA01000192">
    <property type="protein sequence ID" value="GMI43415.1"/>
    <property type="molecule type" value="Genomic_DNA"/>
</dbReference>
<evidence type="ECO:0000313" key="6">
    <source>
        <dbReference type="Proteomes" id="UP001165065"/>
    </source>
</evidence>
<protein>
    <recommendedName>
        <fullName evidence="4">Methyltransferase domain-containing protein</fullName>
    </recommendedName>
</protein>
<gene>
    <name evidence="5" type="ORF">TrCOL_g9693</name>
</gene>
<keyword evidence="3" id="KW-0949">S-adenosyl-L-methionine</keyword>
<dbReference type="PANTHER" id="PTHR43464:SF19">
    <property type="entry name" value="UBIQUINONE BIOSYNTHESIS O-METHYLTRANSFERASE, MITOCHONDRIAL"/>
    <property type="match status" value="1"/>
</dbReference>
<dbReference type="AlphaFoldDB" id="A0A9W7LAJ6"/>
<evidence type="ECO:0000256" key="3">
    <source>
        <dbReference type="ARBA" id="ARBA00022691"/>
    </source>
</evidence>
<dbReference type="Pfam" id="PF13649">
    <property type="entry name" value="Methyltransf_25"/>
    <property type="match status" value="1"/>
</dbReference>
<dbReference type="InterPro" id="IPR041698">
    <property type="entry name" value="Methyltransf_25"/>
</dbReference>
<dbReference type="InterPro" id="IPR029063">
    <property type="entry name" value="SAM-dependent_MTases_sf"/>
</dbReference>